<dbReference type="GO" id="GO:0008017">
    <property type="term" value="F:microtubule binding"/>
    <property type="evidence" value="ECO:0007669"/>
    <property type="project" value="TreeGrafter"/>
</dbReference>
<reference evidence="2" key="2">
    <citation type="submission" date="2017-11" db="EMBL/GenBank/DDBJ databases">
        <title>Coralsnake Venomics: Analyses of Venom Gland Transcriptomes and Proteomes of Six Brazilian Taxa.</title>
        <authorList>
            <person name="Aird S.D."/>
            <person name="Jorge da Silva N."/>
            <person name="Qiu L."/>
            <person name="Villar-Briones A."/>
            <person name="Aparecida-Saddi V."/>
            <person name="Campos-Telles M.P."/>
            <person name="Grau M."/>
            <person name="Mikheyev A.S."/>
        </authorList>
    </citation>
    <scope>NUCLEOTIDE SEQUENCE</scope>
    <source>
        <tissue evidence="2">Venom_gland</tissue>
    </source>
</reference>
<dbReference type="GO" id="GO:0005923">
    <property type="term" value="C:bicellular tight junction"/>
    <property type="evidence" value="ECO:0007669"/>
    <property type="project" value="TreeGrafter"/>
</dbReference>
<proteinExistence type="predicted"/>
<keyword evidence="1" id="KW-0472">Membrane</keyword>
<accession>A0A2D4FGD8</accession>
<dbReference type="EMBL" id="IACJ01061636">
    <property type="protein sequence ID" value="LAA46518.1"/>
    <property type="molecule type" value="Transcribed_RNA"/>
</dbReference>
<keyword evidence="1" id="KW-1133">Transmembrane helix</keyword>
<organism evidence="2">
    <name type="scientific">Micrurus corallinus</name>
    <name type="common">Brazilian coral snake</name>
    <dbReference type="NCBI Taxonomy" id="54390"/>
    <lineage>
        <taxon>Eukaryota</taxon>
        <taxon>Metazoa</taxon>
        <taxon>Chordata</taxon>
        <taxon>Craniata</taxon>
        <taxon>Vertebrata</taxon>
        <taxon>Euteleostomi</taxon>
        <taxon>Lepidosauria</taxon>
        <taxon>Squamata</taxon>
        <taxon>Bifurcata</taxon>
        <taxon>Unidentata</taxon>
        <taxon>Episquamata</taxon>
        <taxon>Toxicofera</taxon>
        <taxon>Serpentes</taxon>
        <taxon>Colubroidea</taxon>
        <taxon>Elapidae</taxon>
        <taxon>Elapinae</taxon>
        <taxon>Micrurus</taxon>
    </lineage>
</organism>
<dbReference type="AlphaFoldDB" id="A0A2D4FGD8"/>
<protein>
    <submittedName>
        <fullName evidence="2">Uncharacterized protein</fullName>
    </submittedName>
</protein>
<name>A0A2D4FGD8_MICCO</name>
<dbReference type="GO" id="GO:0000226">
    <property type="term" value="P:microtubule cytoskeleton organization"/>
    <property type="evidence" value="ECO:0007669"/>
    <property type="project" value="TreeGrafter"/>
</dbReference>
<evidence type="ECO:0000313" key="2">
    <source>
        <dbReference type="EMBL" id="LAA46518.1"/>
    </source>
</evidence>
<feature type="transmembrane region" description="Helical" evidence="1">
    <location>
        <begin position="95"/>
        <end position="114"/>
    </location>
</feature>
<sequence length="119" mass="13331">MGLFFQLKSTPDLLRDQQEVAQPGSSEYTKELIYSILKDRSTESDATAKRKTNLIFEKIQAFAAVPSSELRGSITEITKPKAVEEPDSRTKVDRMLLYFLLLAIGVSVHAWLQLTPSGE</sequence>
<reference evidence="2" key="1">
    <citation type="submission" date="2017-07" db="EMBL/GenBank/DDBJ databases">
        <authorList>
            <person name="Mikheyev A."/>
            <person name="Grau M."/>
        </authorList>
    </citation>
    <scope>NUCLEOTIDE SEQUENCE</scope>
    <source>
        <tissue evidence="2">Venom_gland</tissue>
    </source>
</reference>
<evidence type="ECO:0000256" key="1">
    <source>
        <dbReference type="SAM" id="Phobius"/>
    </source>
</evidence>
<dbReference type="PANTHER" id="PTHR46349:SF4">
    <property type="entry name" value="CINGULIN"/>
    <property type="match status" value="1"/>
</dbReference>
<keyword evidence="1" id="KW-0812">Transmembrane</keyword>
<dbReference type="PANTHER" id="PTHR46349">
    <property type="entry name" value="CINGULIN-LIKE PROTEIN 1-RELATED"/>
    <property type="match status" value="1"/>
</dbReference>